<feature type="domain" description="RRM" evidence="4">
    <location>
        <begin position="378"/>
        <end position="455"/>
    </location>
</feature>
<dbReference type="InterPro" id="IPR018222">
    <property type="entry name" value="Nuclear_transport_factor_2_euk"/>
</dbReference>
<dbReference type="InterPro" id="IPR012677">
    <property type="entry name" value="Nucleotide-bd_a/b_plait_sf"/>
</dbReference>
<dbReference type="InterPro" id="IPR035979">
    <property type="entry name" value="RBD_domain_sf"/>
</dbReference>
<evidence type="ECO:0000259" key="5">
    <source>
        <dbReference type="PROSITE" id="PS50177"/>
    </source>
</evidence>
<comment type="caution">
    <text evidence="6">The sequence shown here is derived from an EMBL/GenBank/DDBJ whole genome shotgun (WGS) entry which is preliminary data.</text>
</comment>
<evidence type="ECO:0000256" key="2">
    <source>
        <dbReference type="PROSITE-ProRule" id="PRU00176"/>
    </source>
</evidence>
<dbReference type="Gene3D" id="3.30.70.330">
    <property type="match status" value="1"/>
</dbReference>
<dbReference type="Pfam" id="PF00076">
    <property type="entry name" value="RRM_1"/>
    <property type="match status" value="1"/>
</dbReference>
<dbReference type="InterPro" id="IPR032710">
    <property type="entry name" value="NTF2-like_dom_sf"/>
</dbReference>
<organism evidence="6 7">
    <name type="scientific">Vitis vinifera</name>
    <name type="common">Grape</name>
    <dbReference type="NCBI Taxonomy" id="29760"/>
    <lineage>
        <taxon>Eukaryota</taxon>
        <taxon>Viridiplantae</taxon>
        <taxon>Streptophyta</taxon>
        <taxon>Embryophyta</taxon>
        <taxon>Tracheophyta</taxon>
        <taxon>Spermatophyta</taxon>
        <taxon>Magnoliopsida</taxon>
        <taxon>eudicotyledons</taxon>
        <taxon>Gunneridae</taxon>
        <taxon>Pentapetalae</taxon>
        <taxon>rosids</taxon>
        <taxon>Vitales</taxon>
        <taxon>Vitaceae</taxon>
        <taxon>Viteae</taxon>
        <taxon>Vitis</taxon>
    </lineage>
</organism>
<proteinExistence type="predicted"/>
<dbReference type="InterPro" id="IPR002075">
    <property type="entry name" value="NTF2_dom"/>
</dbReference>
<dbReference type="InterPro" id="IPR000504">
    <property type="entry name" value="RRM_dom"/>
</dbReference>
<dbReference type="SUPFAM" id="SSF54928">
    <property type="entry name" value="RNA-binding domain, RBD"/>
    <property type="match status" value="1"/>
</dbReference>
<protein>
    <submittedName>
        <fullName evidence="6">Putative G3BP-like protein</fullName>
    </submittedName>
</protein>
<dbReference type="InterPro" id="IPR039539">
    <property type="entry name" value="Ras_GTPase_bind_prot"/>
</dbReference>
<feature type="compositionally biased region" description="Acidic residues" evidence="3">
    <location>
        <begin position="265"/>
        <end position="276"/>
    </location>
</feature>
<gene>
    <name evidence="6" type="primary">nxt3_2</name>
    <name evidence="6" type="ORF">CK203_008664</name>
</gene>
<dbReference type="PANTHER" id="PTHR10693:SF29">
    <property type="entry name" value="GB|AAD20086.1"/>
    <property type="match status" value="1"/>
</dbReference>
<evidence type="ECO:0000256" key="3">
    <source>
        <dbReference type="SAM" id="MobiDB-lite"/>
    </source>
</evidence>
<evidence type="ECO:0000313" key="6">
    <source>
        <dbReference type="EMBL" id="RVX19352.1"/>
    </source>
</evidence>
<name>A0A438KDR9_VITVI</name>
<feature type="compositionally biased region" description="Polar residues" evidence="3">
    <location>
        <begin position="254"/>
        <end position="264"/>
    </location>
</feature>
<dbReference type="EMBL" id="QGNW01000009">
    <property type="protein sequence ID" value="RVX19352.1"/>
    <property type="molecule type" value="Genomic_DNA"/>
</dbReference>
<dbReference type="PROSITE" id="PS51257">
    <property type="entry name" value="PROKAR_LIPOPROTEIN"/>
    <property type="match status" value="1"/>
</dbReference>
<reference evidence="6 7" key="1">
    <citation type="journal article" date="2018" name="PLoS Genet.">
        <title>Population sequencing reveals clonal diversity and ancestral inbreeding in the grapevine cultivar Chardonnay.</title>
        <authorList>
            <person name="Roach M.J."/>
            <person name="Johnson D.L."/>
            <person name="Bohlmann J."/>
            <person name="van Vuuren H.J."/>
            <person name="Jones S.J."/>
            <person name="Pretorius I.S."/>
            <person name="Schmidt S.A."/>
            <person name="Borneman A.R."/>
        </authorList>
    </citation>
    <scope>NUCLEOTIDE SEQUENCE [LARGE SCALE GENOMIC DNA]</scope>
    <source>
        <strain evidence="7">cv. Chardonnay</strain>
        <tissue evidence="6">Leaf</tissue>
    </source>
</reference>
<dbReference type="Gene3D" id="3.10.450.50">
    <property type="match status" value="1"/>
</dbReference>
<dbReference type="SMART" id="SM00360">
    <property type="entry name" value="RRM"/>
    <property type="match status" value="1"/>
</dbReference>
<feature type="region of interest" description="Disordered" evidence="3">
    <location>
        <begin position="220"/>
        <end position="282"/>
    </location>
</feature>
<dbReference type="Pfam" id="PF02136">
    <property type="entry name" value="NTF2"/>
    <property type="match status" value="1"/>
</dbReference>
<dbReference type="PANTHER" id="PTHR10693">
    <property type="entry name" value="RAS GTPASE-ACTIVATING PROTEIN-BINDING PROTEIN"/>
    <property type="match status" value="1"/>
</dbReference>
<feature type="domain" description="NTF2" evidence="5">
    <location>
        <begin position="51"/>
        <end position="164"/>
    </location>
</feature>
<dbReference type="CDD" id="cd00780">
    <property type="entry name" value="NTF2"/>
    <property type="match status" value="1"/>
</dbReference>
<dbReference type="PROSITE" id="PS50177">
    <property type="entry name" value="NTF2_DOMAIN"/>
    <property type="match status" value="1"/>
</dbReference>
<keyword evidence="1 2" id="KW-0694">RNA-binding</keyword>
<accession>A0A438KDR9</accession>
<dbReference type="SUPFAM" id="SSF54427">
    <property type="entry name" value="NTF2-like"/>
    <property type="match status" value="1"/>
</dbReference>
<dbReference type="CDD" id="cd00590">
    <property type="entry name" value="RRM_SF"/>
    <property type="match status" value="1"/>
</dbReference>
<evidence type="ECO:0000313" key="7">
    <source>
        <dbReference type="Proteomes" id="UP000288805"/>
    </source>
</evidence>
<dbReference type="GO" id="GO:0005737">
    <property type="term" value="C:cytoplasm"/>
    <property type="evidence" value="ECO:0007669"/>
    <property type="project" value="UniProtKB-ARBA"/>
</dbReference>
<feature type="region of interest" description="Disordered" evidence="3">
    <location>
        <begin position="523"/>
        <end position="551"/>
    </location>
</feature>
<evidence type="ECO:0000259" key="4">
    <source>
        <dbReference type="PROSITE" id="PS50102"/>
    </source>
</evidence>
<sequence length="561" mass="61306">MIVVKDMVDDVVGDAVIDLMGGGIVIVACFFCWAEAIMASTYPASVTASEVGSYFVSQYYHVLRQQPDFVHQFYTDSSTMIRIDGDSKESASAMLDIHALITSLNYTGINIKTINAVESWNGGILVVVSGSVKAKDFSGRKFVETFFLAPQEKGFYVLNDIFQFINEEMITQNSAAIVSENEVNTQSSASNSIPEPTVSSYALEEEARDYINSVHLEDDQVDNYSHPENPIDNYSHPEHPIDDYSIPDHPVDSYTHSEQQQQQDFEVESSVEEPAVEESSASLQNVANMVQEPQAAYVEEPVGEPPKKTYASILRAKGQPSSSVAAQPILSKISPPASEWNYTHHSSVQPSNYPSSLVPEYGVEAVEEGSALEEGESGSVYVRNLPPSVSTDDIEQEFKNFGRIKPGGVFIRNRMESGVCYAFVEFEDILGVQNAIKASPIQLGGRQVYIEERRANSSSTSRGGNVDMDMEYVVEAVVAVGVTSADEGCRHDGGFGKKCFHQVVPSPGDWIICVMILLEAKGGGRGRGRGSYQTDAPRARVGGRGSVARGNGFLQRGFRQD</sequence>
<dbReference type="FunFam" id="3.10.450.50:FF:000003">
    <property type="entry name" value="Nuclear transport factor 2 family protein"/>
    <property type="match status" value="1"/>
</dbReference>
<dbReference type="Proteomes" id="UP000288805">
    <property type="component" value="Unassembled WGS sequence"/>
</dbReference>
<dbReference type="GO" id="GO:0003723">
    <property type="term" value="F:RNA binding"/>
    <property type="evidence" value="ECO:0007669"/>
    <property type="project" value="UniProtKB-UniRule"/>
</dbReference>
<dbReference type="PROSITE" id="PS50102">
    <property type="entry name" value="RRM"/>
    <property type="match status" value="1"/>
</dbReference>
<dbReference type="AlphaFoldDB" id="A0A438KDR9"/>
<evidence type="ECO:0000256" key="1">
    <source>
        <dbReference type="ARBA" id="ARBA00022884"/>
    </source>
</evidence>